<protein>
    <submittedName>
        <fullName evidence="2">Uncharacterized protein</fullName>
    </submittedName>
</protein>
<proteinExistence type="predicted"/>
<dbReference type="EMBL" id="CM029051">
    <property type="protein sequence ID" value="KAG2563077.1"/>
    <property type="molecule type" value="Genomic_DNA"/>
</dbReference>
<feature type="compositionally biased region" description="Low complexity" evidence="1">
    <location>
        <begin position="118"/>
        <end position="143"/>
    </location>
</feature>
<evidence type="ECO:0000256" key="1">
    <source>
        <dbReference type="SAM" id="MobiDB-lite"/>
    </source>
</evidence>
<feature type="region of interest" description="Disordered" evidence="1">
    <location>
        <begin position="42"/>
        <end position="159"/>
    </location>
</feature>
<feature type="compositionally biased region" description="Low complexity" evidence="1">
    <location>
        <begin position="48"/>
        <end position="60"/>
    </location>
</feature>
<evidence type="ECO:0000313" key="2">
    <source>
        <dbReference type="EMBL" id="KAG2563077.1"/>
    </source>
</evidence>
<dbReference type="AlphaFoldDB" id="A0A8T0PL64"/>
<sequence>MPSIRRRCHWSPLRLHPTAAPCHRLRADAASHLCLCLRDAPPSPPRQRAPAILHAAGALARARRRSPSRLPAPSASGSCAAPGRPQRDLRADLHTGCPRRPGLRARADVRRRRRSIRCRPSSAPSAAASSAAAASSGAASNARRAADVRPWADVSTSPC</sequence>
<dbReference type="Proteomes" id="UP000823388">
    <property type="component" value="Chromosome 8K"/>
</dbReference>
<accession>A0A8T0PL64</accession>
<keyword evidence="3" id="KW-1185">Reference proteome</keyword>
<comment type="caution">
    <text evidence="2">The sequence shown here is derived from an EMBL/GenBank/DDBJ whole genome shotgun (WGS) entry which is preliminary data.</text>
</comment>
<feature type="compositionally biased region" description="Low complexity" evidence="1">
    <location>
        <begin position="68"/>
        <end position="84"/>
    </location>
</feature>
<organism evidence="2 3">
    <name type="scientific">Panicum virgatum</name>
    <name type="common">Blackwell switchgrass</name>
    <dbReference type="NCBI Taxonomy" id="38727"/>
    <lineage>
        <taxon>Eukaryota</taxon>
        <taxon>Viridiplantae</taxon>
        <taxon>Streptophyta</taxon>
        <taxon>Embryophyta</taxon>
        <taxon>Tracheophyta</taxon>
        <taxon>Spermatophyta</taxon>
        <taxon>Magnoliopsida</taxon>
        <taxon>Liliopsida</taxon>
        <taxon>Poales</taxon>
        <taxon>Poaceae</taxon>
        <taxon>PACMAD clade</taxon>
        <taxon>Panicoideae</taxon>
        <taxon>Panicodae</taxon>
        <taxon>Paniceae</taxon>
        <taxon>Panicinae</taxon>
        <taxon>Panicum</taxon>
        <taxon>Panicum sect. Hiantes</taxon>
    </lineage>
</organism>
<gene>
    <name evidence="2" type="ORF">PVAP13_8KG363601</name>
</gene>
<reference evidence="2" key="1">
    <citation type="submission" date="2020-05" db="EMBL/GenBank/DDBJ databases">
        <title>WGS assembly of Panicum virgatum.</title>
        <authorList>
            <person name="Lovell J.T."/>
            <person name="Jenkins J."/>
            <person name="Shu S."/>
            <person name="Juenger T.E."/>
            <person name="Schmutz J."/>
        </authorList>
    </citation>
    <scope>NUCLEOTIDE SEQUENCE</scope>
    <source>
        <strain evidence="2">AP13</strain>
    </source>
</reference>
<evidence type="ECO:0000313" key="3">
    <source>
        <dbReference type="Proteomes" id="UP000823388"/>
    </source>
</evidence>
<name>A0A8T0PL64_PANVG</name>